<dbReference type="Proteomes" id="UP001596220">
    <property type="component" value="Unassembled WGS sequence"/>
</dbReference>
<gene>
    <name evidence="1" type="ORF">ACFP3R_23650</name>
</gene>
<name>A0ABW1PBU4_9PSEU</name>
<reference evidence="2" key="1">
    <citation type="journal article" date="2019" name="Int. J. Syst. Evol. Microbiol.">
        <title>The Global Catalogue of Microorganisms (GCM) 10K type strain sequencing project: providing services to taxonomists for standard genome sequencing and annotation.</title>
        <authorList>
            <consortium name="The Broad Institute Genomics Platform"/>
            <consortium name="The Broad Institute Genome Sequencing Center for Infectious Disease"/>
            <person name="Wu L."/>
            <person name="Ma J."/>
        </authorList>
    </citation>
    <scope>NUCLEOTIDE SEQUENCE [LARGE SCALE GENOMIC DNA]</scope>
    <source>
        <strain evidence="2">CGMCC 4.7246</strain>
    </source>
</reference>
<dbReference type="InterPro" id="IPR011044">
    <property type="entry name" value="Quino_amine_DH_bsu"/>
</dbReference>
<proteinExistence type="predicted"/>
<keyword evidence="2" id="KW-1185">Reference proteome</keyword>
<evidence type="ECO:0000313" key="2">
    <source>
        <dbReference type="Proteomes" id="UP001596220"/>
    </source>
</evidence>
<comment type="caution">
    <text evidence="1">The sequence shown here is derived from an EMBL/GenBank/DDBJ whole genome shotgun (WGS) entry which is preliminary data.</text>
</comment>
<dbReference type="SUPFAM" id="SSF50969">
    <property type="entry name" value="YVTN repeat-like/Quinoprotein amine dehydrogenase"/>
    <property type="match status" value="1"/>
</dbReference>
<evidence type="ECO:0000313" key="1">
    <source>
        <dbReference type="EMBL" id="MFC6092277.1"/>
    </source>
</evidence>
<dbReference type="InterPro" id="IPR015943">
    <property type="entry name" value="WD40/YVTN_repeat-like_dom_sf"/>
</dbReference>
<dbReference type="Gene3D" id="2.130.10.10">
    <property type="entry name" value="YVTN repeat-like/Quinoprotein amine dehydrogenase"/>
    <property type="match status" value="1"/>
</dbReference>
<sequence>MTVSAGIVRDLPVRALDLCGVTWSGEYLYFAEIFSKQIGAIDPVSGEIVQRIPCQEVAGDLTTLRGALLQVVGEERNLRLLDPATGSEIDEWPNPRPGHPISGLEACRDGVWIGYEDLGIVELRELDNFRLLDCIDVGHEVTGVTVSDGFLVHTDRDASRVRLTDLNSRRPRYPVMVWGKPRAITWDGRLFWYCDHATLQLRAIELPGITNSGGGTA</sequence>
<dbReference type="EMBL" id="JBHSQO010000026">
    <property type="protein sequence ID" value="MFC6092277.1"/>
    <property type="molecule type" value="Genomic_DNA"/>
</dbReference>
<organism evidence="1 2">
    <name type="scientific">Saccharothrix lopnurensis</name>
    <dbReference type="NCBI Taxonomy" id="1670621"/>
    <lineage>
        <taxon>Bacteria</taxon>
        <taxon>Bacillati</taxon>
        <taxon>Actinomycetota</taxon>
        <taxon>Actinomycetes</taxon>
        <taxon>Pseudonocardiales</taxon>
        <taxon>Pseudonocardiaceae</taxon>
        <taxon>Saccharothrix</taxon>
    </lineage>
</organism>
<evidence type="ECO:0008006" key="3">
    <source>
        <dbReference type="Google" id="ProtNLM"/>
    </source>
</evidence>
<dbReference type="RefSeq" id="WP_380638568.1">
    <property type="nucleotide sequence ID" value="NZ_JBHSQO010000026.1"/>
</dbReference>
<accession>A0ABW1PBU4</accession>
<protein>
    <recommendedName>
        <fullName evidence="3">Glutamine cyclotransferase</fullName>
    </recommendedName>
</protein>